<reference evidence="2 3" key="1">
    <citation type="submission" date="2024-01" db="EMBL/GenBank/DDBJ databases">
        <title>A draft genome for a cacao thread blight-causing isolate of Paramarasmius palmivorus.</title>
        <authorList>
            <person name="Baruah I.K."/>
            <person name="Bukari Y."/>
            <person name="Amoako-Attah I."/>
            <person name="Meinhardt L.W."/>
            <person name="Bailey B.A."/>
            <person name="Cohen S.P."/>
        </authorList>
    </citation>
    <scope>NUCLEOTIDE SEQUENCE [LARGE SCALE GENOMIC DNA]</scope>
    <source>
        <strain evidence="2 3">GH-12</strain>
    </source>
</reference>
<protein>
    <submittedName>
        <fullName evidence="2">Uncharacterized protein</fullName>
    </submittedName>
</protein>
<accession>A0AAW0BVT1</accession>
<keyword evidence="3" id="KW-1185">Reference proteome</keyword>
<evidence type="ECO:0000256" key="1">
    <source>
        <dbReference type="SAM" id="MobiDB-lite"/>
    </source>
</evidence>
<dbReference type="EMBL" id="JAYKXP010000073">
    <property type="protein sequence ID" value="KAK7030950.1"/>
    <property type="molecule type" value="Genomic_DNA"/>
</dbReference>
<proteinExistence type="predicted"/>
<name>A0AAW0BVT1_9AGAR</name>
<comment type="caution">
    <text evidence="2">The sequence shown here is derived from an EMBL/GenBank/DDBJ whole genome shotgun (WGS) entry which is preliminary data.</text>
</comment>
<dbReference type="AlphaFoldDB" id="A0AAW0BVT1"/>
<feature type="region of interest" description="Disordered" evidence="1">
    <location>
        <begin position="1"/>
        <end position="20"/>
    </location>
</feature>
<dbReference type="Proteomes" id="UP001383192">
    <property type="component" value="Unassembled WGS sequence"/>
</dbReference>
<evidence type="ECO:0000313" key="3">
    <source>
        <dbReference type="Proteomes" id="UP001383192"/>
    </source>
</evidence>
<organism evidence="2 3">
    <name type="scientific">Paramarasmius palmivorus</name>
    <dbReference type="NCBI Taxonomy" id="297713"/>
    <lineage>
        <taxon>Eukaryota</taxon>
        <taxon>Fungi</taxon>
        <taxon>Dikarya</taxon>
        <taxon>Basidiomycota</taxon>
        <taxon>Agaricomycotina</taxon>
        <taxon>Agaricomycetes</taxon>
        <taxon>Agaricomycetidae</taxon>
        <taxon>Agaricales</taxon>
        <taxon>Marasmiineae</taxon>
        <taxon>Marasmiaceae</taxon>
        <taxon>Paramarasmius</taxon>
    </lineage>
</organism>
<gene>
    <name evidence="2" type="ORF">VNI00_013897</name>
</gene>
<evidence type="ECO:0000313" key="2">
    <source>
        <dbReference type="EMBL" id="KAK7030950.1"/>
    </source>
</evidence>
<feature type="region of interest" description="Disordered" evidence="1">
    <location>
        <begin position="63"/>
        <end position="82"/>
    </location>
</feature>
<sequence>MFSKLRLAKQKAFEDPGKVNSNPTPSFEVWNWIGPPSPNFLLDNQTNALTALVAAIPLRNDSIATEEPTPSPPNSDTKASPNFGAIAGGCSWAALRSWCF</sequence>